<dbReference type="Pfam" id="PF01512">
    <property type="entry name" value="Complex1_51K"/>
    <property type="match status" value="1"/>
</dbReference>
<protein>
    <submittedName>
        <fullName evidence="7">NADH dehydrogenase (Quinone)</fullName>
        <ecNumber evidence="7">1.6.99.5</ecNumber>
    </submittedName>
</protein>
<comment type="similarity">
    <text evidence="1">Belongs to the complex I 51 kDa subunit family.</text>
</comment>
<dbReference type="KEGG" id="toc:Toce_0536"/>
<dbReference type="Pfam" id="PF13237">
    <property type="entry name" value="Fer4_10"/>
    <property type="match status" value="1"/>
</dbReference>
<dbReference type="SUPFAM" id="SSF54862">
    <property type="entry name" value="4Fe-4S ferredoxins"/>
    <property type="match status" value="1"/>
</dbReference>
<dbReference type="eggNOG" id="COG1894">
    <property type="taxonomic scope" value="Bacteria"/>
</dbReference>
<evidence type="ECO:0000313" key="7">
    <source>
        <dbReference type="EMBL" id="ADL07310.1"/>
    </source>
</evidence>
<proteinExistence type="inferred from homology"/>
<dbReference type="InterPro" id="IPR037225">
    <property type="entry name" value="Nuo51_FMN-bd_sf"/>
</dbReference>
<dbReference type="RefSeq" id="WP_013275359.1">
    <property type="nucleotide sequence ID" value="NC_014377.1"/>
</dbReference>
<dbReference type="Proteomes" id="UP000000272">
    <property type="component" value="Chromosome"/>
</dbReference>
<dbReference type="HOGENOM" id="CLU_014881_3_2_9"/>
<evidence type="ECO:0000259" key="6">
    <source>
        <dbReference type="PROSITE" id="PS51379"/>
    </source>
</evidence>
<dbReference type="SUPFAM" id="SSF52833">
    <property type="entry name" value="Thioredoxin-like"/>
    <property type="match status" value="1"/>
</dbReference>
<dbReference type="Gene3D" id="3.40.50.11540">
    <property type="entry name" value="NADH-ubiquinone oxidoreductase 51kDa subunit"/>
    <property type="match status" value="1"/>
</dbReference>
<dbReference type="InterPro" id="IPR019554">
    <property type="entry name" value="Soluble_ligand-bd"/>
</dbReference>
<dbReference type="OrthoDB" id="9761899at2"/>
<dbReference type="Pfam" id="PF10531">
    <property type="entry name" value="SLBB"/>
    <property type="match status" value="1"/>
</dbReference>
<dbReference type="PROSITE" id="PS51379">
    <property type="entry name" value="4FE4S_FER_2"/>
    <property type="match status" value="2"/>
</dbReference>
<dbReference type="Pfam" id="PF10589">
    <property type="entry name" value="NADH_4Fe-4S"/>
    <property type="match status" value="1"/>
</dbReference>
<dbReference type="InterPro" id="IPR017896">
    <property type="entry name" value="4Fe4S_Fe-S-bd"/>
</dbReference>
<dbReference type="Pfam" id="PF01257">
    <property type="entry name" value="2Fe-2S_thioredx"/>
    <property type="match status" value="1"/>
</dbReference>
<dbReference type="AlphaFoldDB" id="D9S1N3"/>
<dbReference type="InterPro" id="IPR011538">
    <property type="entry name" value="Nuo51_FMN-bd"/>
</dbReference>
<dbReference type="EMBL" id="CP002131">
    <property type="protein sequence ID" value="ADL07310.1"/>
    <property type="molecule type" value="Genomic_DNA"/>
</dbReference>
<evidence type="ECO:0000256" key="1">
    <source>
        <dbReference type="ARBA" id="ARBA00007523"/>
    </source>
</evidence>
<dbReference type="PANTHER" id="PTHR43578">
    <property type="entry name" value="NADH-QUINONE OXIDOREDUCTASE SUBUNIT F"/>
    <property type="match status" value="1"/>
</dbReference>
<evidence type="ECO:0000256" key="3">
    <source>
        <dbReference type="ARBA" id="ARBA00022723"/>
    </source>
</evidence>
<dbReference type="SMART" id="SM00928">
    <property type="entry name" value="NADH_4Fe-4S"/>
    <property type="match status" value="1"/>
</dbReference>
<keyword evidence="4" id="KW-0408">Iron</keyword>
<keyword evidence="3" id="KW-0479">Metal-binding</keyword>
<dbReference type="InterPro" id="IPR001949">
    <property type="entry name" value="NADH-UbQ_OxRdtase_51kDa_CS"/>
</dbReference>
<organism evidence="7 8">
    <name type="scientific">Thermosediminibacter oceani (strain ATCC BAA-1034 / DSM 16646 / JW/IW-1228P)</name>
    <dbReference type="NCBI Taxonomy" id="555079"/>
    <lineage>
        <taxon>Bacteria</taxon>
        <taxon>Bacillati</taxon>
        <taxon>Bacillota</taxon>
        <taxon>Clostridia</taxon>
        <taxon>Thermosediminibacterales</taxon>
        <taxon>Thermosediminibacteraceae</taxon>
        <taxon>Thermosediminibacter</taxon>
    </lineage>
</organism>
<dbReference type="InterPro" id="IPR019575">
    <property type="entry name" value="Nuop51_4Fe4S-bd"/>
</dbReference>
<name>D9S1N3_THEOJ</name>
<dbReference type="FunFam" id="1.20.1440.230:FF:000001">
    <property type="entry name" value="Mitochondrial NADH dehydrogenase flavoprotein 1"/>
    <property type="match status" value="1"/>
</dbReference>
<dbReference type="InterPro" id="IPR036249">
    <property type="entry name" value="Thioredoxin-like_sf"/>
</dbReference>
<accession>D9S1N3</accession>
<keyword evidence="8" id="KW-1185">Reference proteome</keyword>
<dbReference type="InterPro" id="IPR017900">
    <property type="entry name" value="4Fe4S_Fe_S_CS"/>
</dbReference>
<evidence type="ECO:0000256" key="5">
    <source>
        <dbReference type="ARBA" id="ARBA00023014"/>
    </source>
</evidence>
<keyword evidence="5" id="KW-0411">Iron-sulfur</keyword>
<sequence>MIKSVEELNKLKDECSKALAGEKMKILVCAGTGCISGGSLKVYEAIKKLLEEKNLYVDIDLYTEDKEGVNVSPSGCHGFCQMGPIVRVEPQGYFYVKVKEEDAQEIVEKTVEKGEPVERLLYKSHEDGQAFMTEDSIPFYGKQSRIVLEHCGKINPENIKEYIAAGGYQALAKALQMTPEEICQVMLKAKLRGRGGAGFPAGIKWDSVRKQKSDVKYVICNGDEGDPGAFMDRSIMEGDPHRVIEGMIIAGYASGATQGYIYVRAEYPLAVRRLKKAIEQAREFGLLGKNILGSGFDFDIKINMGAGAFVCGEGSALIASIEGQRGMPKTRPPRTVEKGLFGKPTVLNNVETYANVPMIILNGADWYLSIGTETSPGTKAFALTGNIVNTGLIEVPMGTTLREVIYEIGGGIPNGKELKAVQIGGPSGGCLTKEHLDLPLDFDTLGTVGAMIGSGGMVVMDEDTCMVEVARFFMSFTQRESCGKCVPCREGTKRMLKLLEKITSGKGTEKDLELLEELAVTVKDGSLCGLGQTAPNPVLTTLKYFRDEYLAHVREKRCPAGVCQALKRYAIDATVCKGCSKCSRVCPVGAISGEIKKPFTINPDKCIKCGACVEACPFKAVKEGK</sequence>
<dbReference type="Gene3D" id="1.20.1440.230">
    <property type="entry name" value="NADH-ubiquinone oxidoreductase 51kDa subunit, iron-sulphur binding domain"/>
    <property type="match status" value="1"/>
</dbReference>
<dbReference type="Gene3D" id="3.40.30.10">
    <property type="entry name" value="Glutaredoxin"/>
    <property type="match status" value="1"/>
</dbReference>
<evidence type="ECO:0000256" key="4">
    <source>
        <dbReference type="ARBA" id="ARBA00023004"/>
    </source>
</evidence>
<evidence type="ECO:0000256" key="2">
    <source>
        <dbReference type="ARBA" id="ARBA00022485"/>
    </source>
</evidence>
<dbReference type="SUPFAM" id="SSF142019">
    <property type="entry name" value="Nqo1 FMN-binding domain-like"/>
    <property type="match status" value="1"/>
</dbReference>
<dbReference type="FunFam" id="3.40.50.11540:FF:000001">
    <property type="entry name" value="NADH dehydrogenase [ubiquinone] flavoprotein 1, mitochondrial"/>
    <property type="match status" value="1"/>
</dbReference>
<dbReference type="Gene3D" id="6.10.250.1450">
    <property type="match status" value="1"/>
</dbReference>
<dbReference type="GO" id="GO:0046872">
    <property type="term" value="F:metal ion binding"/>
    <property type="evidence" value="ECO:0007669"/>
    <property type="project" value="UniProtKB-KW"/>
</dbReference>
<dbReference type="GO" id="GO:0010181">
    <property type="term" value="F:FMN binding"/>
    <property type="evidence" value="ECO:0007669"/>
    <property type="project" value="InterPro"/>
</dbReference>
<dbReference type="PANTHER" id="PTHR43578:SF3">
    <property type="entry name" value="NADH-QUINONE OXIDOREDUCTASE SUBUNIT F"/>
    <property type="match status" value="1"/>
</dbReference>
<dbReference type="GO" id="GO:0008137">
    <property type="term" value="F:NADH dehydrogenase (ubiquinone) activity"/>
    <property type="evidence" value="ECO:0007669"/>
    <property type="project" value="InterPro"/>
</dbReference>
<dbReference type="PROSITE" id="PS00198">
    <property type="entry name" value="4FE4S_FER_1"/>
    <property type="match status" value="1"/>
</dbReference>
<evidence type="ECO:0000313" key="8">
    <source>
        <dbReference type="Proteomes" id="UP000000272"/>
    </source>
</evidence>
<dbReference type="GO" id="GO:0016491">
    <property type="term" value="F:oxidoreductase activity"/>
    <property type="evidence" value="ECO:0007669"/>
    <property type="project" value="UniProtKB-KW"/>
</dbReference>
<feature type="domain" description="4Fe-4S ferredoxin-type" evidence="6">
    <location>
        <begin position="567"/>
        <end position="596"/>
    </location>
</feature>
<gene>
    <name evidence="7" type="ordered locus">Toce_0536</name>
</gene>
<dbReference type="CDD" id="cd02980">
    <property type="entry name" value="TRX_Fd_family"/>
    <property type="match status" value="1"/>
</dbReference>
<keyword evidence="7" id="KW-0560">Oxidoreductase</keyword>
<reference evidence="7 8" key="1">
    <citation type="journal article" date="2010" name="Stand. Genomic Sci.">
        <title>Complete genome sequence of Thermosediminibacter oceani type strain (JW/IW-1228P).</title>
        <authorList>
            <person name="Pitluck S."/>
            <person name="Yasawong M."/>
            <person name="Munk C."/>
            <person name="Nolan M."/>
            <person name="Lapidus A."/>
            <person name="Lucas S."/>
            <person name="Glavina Del Rio T."/>
            <person name="Tice H."/>
            <person name="Cheng J.F."/>
            <person name="Bruce D."/>
            <person name="Detter C."/>
            <person name="Tapia R."/>
            <person name="Han C."/>
            <person name="Goodwin L."/>
            <person name="Liolios K."/>
            <person name="Ivanova N."/>
            <person name="Mavromatis K."/>
            <person name="Mikhailova N."/>
            <person name="Pati A."/>
            <person name="Chen A."/>
            <person name="Palaniappan K."/>
            <person name="Land M."/>
            <person name="Hauser L."/>
            <person name="Chang Y.J."/>
            <person name="Jeffries C.D."/>
            <person name="Rohde M."/>
            <person name="Spring S."/>
            <person name="Sikorski J."/>
            <person name="Goker M."/>
            <person name="Woyke T."/>
            <person name="Bristow J."/>
            <person name="Eisen J.A."/>
            <person name="Markowitz V."/>
            <person name="Hugenholtz P."/>
            <person name="Kyrpides N.C."/>
            <person name="Klenk H.P."/>
        </authorList>
    </citation>
    <scope>NUCLEOTIDE SEQUENCE [LARGE SCALE GENOMIC DNA]</scope>
    <source>
        <strain evidence="8">ATCC BAA-1034 / DSM 16646 / JW/IW-1228P</strain>
    </source>
</reference>
<dbReference type="PROSITE" id="PS00645">
    <property type="entry name" value="COMPLEX1_51K_2"/>
    <property type="match status" value="1"/>
</dbReference>
<dbReference type="Gene3D" id="3.30.70.20">
    <property type="match status" value="2"/>
</dbReference>
<keyword evidence="2" id="KW-0004">4Fe-4S</keyword>
<dbReference type="InterPro" id="IPR037207">
    <property type="entry name" value="Nuop51_4Fe4S-bd_sf"/>
</dbReference>
<dbReference type="STRING" id="555079.Toce_0536"/>
<dbReference type="GO" id="GO:0051539">
    <property type="term" value="F:4 iron, 4 sulfur cluster binding"/>
    <property type="evidence" value="ECO:0007669"/>
    <property type="project" value="UniProtKB-KW"/>
</dbReference>
<dbReference type="SUPFAM" id="SSF142984">
    <property type="entry name" value="Nqo1 middle domain-like"/>
    <property type="match status" value="1"/>
</dbReference>
<dbReference type="SUPFAM" id="SSF140490">
    <property type="entry name" value="Nqo1C-terminal domain-like"/>
    <property type="match status" value="1"/>
</dbReference>
<feature type="domain" description="4Fe-4S ferredoxin-type" evidence="6">
    <location>
        <begin position="597"/>
        <end position="625"/>
    </location>
</feature>
<dbReference type="Gene3D" id="3.10.20.600">
    <property type="match status" value="1"/>
</dbReference>
<dbReference type="EC" id="1.6.99.5" evidence="7"/>